<comment type="caution">
    <text evidence="2">The sequence shown here is derived from an EMBL/GenBank/DDBJ whole genome shotgun (WGS) entry which is preliminary data.</text>
</comment>
<keyword evidence="3" id="KW-1185">Reference proteome</keyword>
<keyword evidence="1" id="KW-0472">Membrane</keyword>
<protein>
    <recommendedName>
        <fullName evidence="4">NADH dehydrogenase subunit 6</fullName>
    </recommendedName>
</protein>
<name>A0ABD6EGG9_9BILA</name>
<dbReference type="Proteomes" id="UP001608902">
    <property type="component" value="Unassembled WGS sequence"/>
</dbReference>
<evidence type="ECO:0000313" key="2">
    <source>
        <dbReference type="EMBL" id="MFH4978801.1"/>
    </source>
</evidence>
<feature type="transmembrane region" description="Helical" evidence="1">
    <location>
        <begin position="42"/>
        <end position="66"/>
    </location>
</feature>
<dbReference type="EMBL" id="JBGFUD010003541">
    <property type="protein sequence ID" value="MFH4978801.1"/>
    <property type="molecule type" value="Genomic_DNA"/>
</dbReference>
<evidence type="ECO:0000256" key="1">
    <source>
        <dbReference type="SAM" id="Phobius"/>
    </source>
</evidence>
<accession>A0ABD6EGG9</accession>
<reference evidence="2 3" key="1">
    <citation type="submission" date="2024-08" db="EMBL/GenBank/DDBJ databases">
        <title>Gnathostoma spinigerum genome.</title>
        <authorList>
            <person name="Gonzalez-Bertolin B."/>
            <person name="Monzon S."/>
            <person name="Zaballos A."/>
            <person name="Jimenez P."/>
            <person name="Dekumyoy P."/>
            <person name="Varona S."/>
            <person name="Cuesta I."/>
            <person name="Sumanam S."/>
            <person name="Adisakwattana P."/>
            <person name="Gasser R.B."/>
            <person name="Hernandez-Gonzalez A."/>
            <person name="Young N.D."/>
            <person name="Perteguer M.J."/>
        </authorList>
    </citation>
    <scope>NUCLEOTIDE SEQUENCE [LARGE SCALE GENOMIC DNA]</scope>
    <source>
        <strain evidence="2">AL3</strain>
        <tissue evidence="2">Liver</tissue>
    </source>
</reference>
<gene>
    <name evidence="2" type="ORF">AB6A40_005510</name>
</gene>
<proteinExistence type="predicted"/>
<feature type="transmembrane region" description="Helical" evidence="1">
    <location>
        <begin position="78"/>
        <end position="100"/>
    </location>
</feature>
<feature type="transmembrane region" description="Helical" evidence="1">
    <location>
        <begin position="7"/>
        <end position="27"/>
    </location>
</feature>
<organism evidence="2 3">
    <name type="scientific">Gnathostoma spinigerum</name>
    <dbReference type="NCBI Taxonomy" id="75299"/>
    <lineage>
        <taxon>Eukaryota</taxon>
        <taxon>Metazoa</taxon>
        <taxon>Ecdysozoa</taxon>
        <taxon>Nematoda</taxon>
        <taxon>Chromadorea</taxon>
        <taxon>Rhabditida</taxon>
        <taxon>Spirurina</taxon>
        <taxon>Gnathostomatomorpha</taxon>
        <taxon>Gnathostomatoidea</taxon>
        <taxon>Gnathostomatidae</taxon>
        <taxon>Gnathostoma</taxon>
    </lineage>
</organism>
<sequence>MAAPQLILCAGIKVLIILLTIVILILLDPSYTTTYISVNYEIVLIYIVSGFTLLYCVVSIVMYAVMISRVRNESEPSSLTNCSLTEVIFCGAGIIGWMLICGICGTVSQRTIIDTGELFGWMSVGDFPLTIPEHVFFGLDIIISCSFSLSPQTS</sequence>
<keyword evidence="1" id="KW-1133">Transmembrane helix</keyword>
<dbReference type="AlphaFoldDB" id="A0ABD6EGG9"/>
<keyword evidence="1" id="KW-0812">Transmembrane</keyword>
<evidence type="ECO:0008006" key="4">
    <source>
        <dbReference type="Google" id="ProtNLM"/>
    </source>
</evidence>
<evidence type="ECO:0000313" key="3">
    <source>
        <dbReference type="Proteomes" id="UP001608902"/>
    </source>
</evidence>